<comment type="caution">
    <text evidence="1">The sequence shown here is derived from an EMBL/GenBank/DDBJ whole genome shotgun (WGS) entry which is preliminary data.</text>
</comment>
<sequence length="207" mass="22744">MTGAASRYVRWWFPVLLLTSLTAAAVAWVDGWIITASEPLNDAANASRSGGTTDAPHSSFLAPRHFLQAFGGELEGSDGGEFGGHLTFLHPDGSTDLLLDRDVRAIVQFPSGVAVLTGLDHLGMSSGAIYKIDQKSNGSLHASLLHPLRGAPDNFRWTTRGDLLFDVMVRPRLRHTFIERSSSQCFVLTKEIRLRRQWCALVFNNQP</sequence>
<dbReference type="EMBL" id="RYYV01000006">
    <property type="protein sequence ID" value="RUL75982.1"/>
    <property type="molecule type" value="Genomic_DNA"/>
</dbReference>
<reference evidence="1 2" key="1">
    <citation type="submission" date="2018-12" db="EMBL/GenBank/DDBJ databases">
        <title>Dyella dinghuensis sp. nov. DHOA06 and Dyella choica sp. nov. 4M-K27, isolated from forest soil.</title>
        <authorList>
            <person name="Qiu L.-H."/>
            <person name="Gao Z.-H."/>
        </authorList>
    </citation>
    <scope>NUCLEOTIDE SEQUENCE [LARGE SCALE GENOMIC DNA]</scope>
    <source>
        <strain evidence="1 2">4M-K27</strain>
    </source>
</reference>
<dbReference type="OrthoDB" id="7055541at2"/>
<proteinExistence type="predicted"/>
<evidence type="ECO:0000313" key="2">
    <source>
        <dbReference type="Proteomes" id="UP000274358"/>
    </source>
</evidence>
<dbReference type="Proteomes" id="UP000274358">
    <property type="component" value="Unassembled WGS sequence"/>
</dbReference>
<dbReference type="RefSeq" id="WP_126684547.1">
    <property type="nucleotide sequence ID" value="NZ_RYYV01000006.1"/>
</dbReference>
<protein>
    <submittedName>
        <fullName evidence="1">Uncharacterized protein</fullName>
    </submittedName>
</protein>
<dbReference type="AlphaFoldDB" id="A0A3S0PNS5"/>
<keyword evidence="2" id="KW-1185">Reference proteome</keyword>
<name>A0A3S0PNS5_9GAMM</name>
<evidence type="ECO:0000313" key="1">
    <source>
        <dbReference type="EMBL" id="RUL75982.1"/>
    </source>
</evidence>
<organism evidence="1 2">
    <name type="scientific">Dyella choica</name>
    <dbReference type="NCBI Taxonomy" id="1927959"/>
    <lineage>
        <taxon>Bacteria</taxon>
        <taxon>Pseudomonadati</taxon>
        <taxon>Pseudomonadota</taxon>
        <taxon>Gammaproteobacteria</taxon>
        <taxon>Lysobacterales</taxon>
        <taxon>Rhodanobacteraceae</taxon>
        <taxon>Dyella</taxon>
    </lineage>
</organism>
<accession>A0A3S0PNS5</accession>
<gene>
    <name evidence="1" type="ORF">EKH80_09680</name>
</gene>